<dbReference type="Gene3D" id="1.20.1270.180">
    <property type="match status" value="1"/>
</dbReference>
<evidence type="ECO:0000256" key="1">
    <source>
        <dbReference type="SAM" id="SignalP"/>
    </source>
</evidence>
<name>A0ABY4EAQ4_VITST</name>
<keyword evidence="3" id="KW-1185">Reference proteome</keyword>
<gene>
    <name evidence="2" type="ORF">LVJ81_00075</name>
</gene>
<dbReference type="PANTHER" id="PTHR37549">
    <property type="entry name" value="LIPOPROTEIN LPRI"/>
    <property type="match status" value="1"/>
</dbReference>
<keyword evidence="1" id="KW-0732">Signal</keyword>
<dbReference type="EMBL" id="CP091512">
    <property type="protein sequence ID" value="UOO92489.1"/>
    <property type="molecule type" value="Genomic_DNA"/>
</dbReference>
<dbReference type="InterPro" id="IPR052755">
    <property type="entry name" value="Lysozyme_Inhibitor_LprI"/>
</dbReference>
<accession>A0ABY4EAQ4</accession>
<evidence type="ECO:0000313" key="2">
    <source>
        <dbReference type="EMBL" id="UOO92489.1"/>
    </source>
</evidence>
<feature type="signal peptide" evidence="1">
    <location>
        <begin position="1"/>
        <end position="23"/>
    </location>
</feature>
<feature type="chain" id="PRO_5045857560" evidence="1">
    <location>
        <begin position="24"/>
        <end position="109"/>
    </location>
</feature>
<sequence>MNKVIILSLIAASGLMLLPTTQAASFNCNKAGNATEETICANARLSKADVKLANTYEIVMRLSDQSPYIRGEQLQWLRNRNQCGSRVACISEEYQYRQQSLEDYLQANH</sequence>
<organism evidence="2 3">
    <name type="scientific">Vitreoscilla stercoraria</name>
    <dbReference type="NCBI Taxonomy" id="61"/>
    <lineage>
        <taxon>Bacteria</taxon>
        <taxon>Pseudomonadati</taxon>
        <taxon>Pseudomonadota</taxon>
        <taxon>Betaproteobacteria</taxon>
        <taxon>Neisseriales</taxon>
        <taxon>Neisseriaceae</taxon>
        <taxon>Vitreoscilla</taxon>
    </lineage>
</organism>
<reference evidence="2" key="1">
    <citation type="submission" date="2021-12" db="EMBL/GenBank/DDBJ databases">
        <authorList>
            <person name="Veyrier F.J."/>
        </authorList>
    </citation>
    <scope>NUCLEOTIDE SEQUENCE</scope>
    <source>
        <strain evidence="2">SAG 1488-6</strain>
    </source>
</reference>
<protein>
    <submittedName>
        <fullName evidence="2">Lysozyme inhibitor LprI family protein</fullName>
    </submittedName>
</protein>
<dbReference type="Proteomes" id="UP000832034">
    <property type="component" value="Chromosome"/>
</dbReference>
<proteinExistence type="predicted"/>
<dbReference type="RefSeq" id="WP_019959191.1">
    <property type="nucleotide sequence ID" value="NZ_CP091512.1"/>
</dbReference>
<evidence type="ECO:0000313" key="3">
    <source>
        <dbReference type="Proteomes" id="UP000832034"/>
    </source>
</evidence>
<dbReference type="PANTHER" id="PTHR37549:SF1">
    <property type="entry name" value="LIPOPROTEIN LPRI"/>
    <property type="match status" value="1"/>
</dbReference>
<reference evidence="2" key="2">
    <citation type="journal article" date="2022" name="Res Sq">
        <title>Evolution of multicellular longitudinally dividing oral cavity symbionts (Neisseriaceae).</title>
        <authorList>
            <person name="Nyongesa S."/>
            <person name="Weber P."/>
            <person name="Bernet E."/>
            <person name="Pullido F."/>
            <person name="Nieckarz M."/>
            <person name="Delaby M."/>
            <person name="Nieves C."/>
            <person name="Viehboeck T."/>
            <person name="Krause N."/>
            <person name="Rivera-Millot A."/>
            <person name="Nakamura A."/>
            <person name="Vischer N."/>
            <person name="VanNieuwenhze M."/>
            <person name="Brun Y."/>
            <person name="Cava F."/>
            <person name="Bulgheresi S."/>
            <person name="Veyrier F."/>
        </authorList>
    </citation>
    <scope>NUCLEOTIDE SEQUENCE</scope>
    <source>
        <strain evidence="2">SAG 1488-6</strain>
    </source>
</reference>